<feature type="transmembrane region" description="Helical" evidence="1">
    <location>
        <begin position="43"/>
        <end position="59"/>
    </location>
</feature>
<dbReference type="Pfam" id="PF13858">
    <property type="entry name" value="DUF4199"/>
    <property type="match status" value="1"/>
</dbReference>
<accession>A0A1T5LTD8</accession>
<keyword evidence="3" id="KW-1185">Reference proteome</keyword>
<keyword evidence="1" id="KW-0472">Membrane</keyword>
<feature type="transmembrane region" description="Helical" evidence="1">
    <location>
        <begin position="79"/>
        <end position="99"/>
    </location>
</feature>
<dbReference type="OrthoDB" id="1122768at2"/>
<reference evidence="2 3" key="1">
    <citation type="submission" date="2017-02" db="EMBL/GenBank/DDBJ databases">
        <authorList>
            <person name="Peterson S.W."/>
        </authorList>
    </citation>
    <scope>NUCLEOTIDE SEQUENCE [LARGE SCALE GENOMIC DNA]</scope>
    <source>
        <strain evidence="2 3">DSM 25262</strain>
    </source>
</reference>
<keyword evidence="1" id="KW-0812">Transmembrane</keyword>
<feature type="transmembrane region" description="Helical" evidence="1">
    <location>
        <begin position="17"/>
        <end position="37"/>
    </location>
</feature>
<proteinExistence type="predicted"/>
<keyword evidence="1" id="KW-1133">Transmembrane helix</keyword>
<evidence type="ECO:0008006" key="4">
    <source>
        <dbReference type="Google" id="ProtNLM"/>
    </source>
</evidence>
<dbReference type="AlphaFoldDB" id="A0A1T5LTD8"/>
<dbReference type="Proteomes" id="UP000190961">
    <property type="component" value="Unassembled WGS sequence"/>
</dbReference>
<dbReference type="STRING" id="688867.SAMN05660236_3824"/>
<dbReference type="InterPro" id="IPR025250">
    <property type="entry name" value="DUF4199"/>
</dbReference>
<organism evidence="2 3">
    <name type="scientific">Ohtaekwangia koreensis</name>
    <dbReference type="NCBI Taxonomy" id="688867"/>
    <lineage>
        <taxon>Bacteria</taxon>
        <taxon>Pseudomonadati</taxon>
        <taxon>Bacteroidota</taxon>
        <taxon>Cytophagia</taxon>
        <taxon>Cytophagales</taxon>
        <taxon>Fulvivirgaceae</taxon>
        <taxon>Ohtaekwangia</taxon>
    </lineage>
</organism>
<sequence length="171" mass="18948">MEENVTPVSTRSAGMKFGLISGLVGIALFLVSAITGMNPFQGVLNWIGIAISIAFLFLAQKSFKDNGDGFMSYGQGVGIGFWFTLISTILTIAVMYVYVTFIDGAPMELFYEEQASKMEGQGQSEEAIEMALEWTRKLFWIFAVLGSIFWGMIIALILTIFTQKKHPEPTF</sequence>
<name>A0A1T5LTD8_9BACT</name>
<dbReference type="RefSeq" id="WP_079688329.1">
    <property type="nucleotide sequence ID" value="NZ_FUZU01000002.1"/>
</dbReference>
<feature type="transmembrane region" description="Helical" evidence="1">
    <location>
        <begin position="138"/>
        <end position="161"/>
    </location>
</feature>
<evidence type="ECO:0000256" key="1">
    <source>
        <dbReference type="SAM" id="Phobius"/>
    </source>
</evidence>
<evidence type="ECO:0000313" key="2">
    <source>
        <dbReference type="EMBL" id="SKC78859.1"/>
    </source>
</evidence>
<evidence type="ECO:0000313" key="3">
    <source>
        <dbReference type="Proteomes" id="UP000190961"/>
    </source>
</evidence>
<gene>
    <name evidence="2" type="ORF">SAMN05660236_3824</name>
</gene>
<dbReference type="EMBL" id="FUZU01000002">
    <property type="protein sequence ID" value="SKC78859.1"/>
    <property type="molecule type" value="Genomic_DNA"/>
</dbReference>
<protein>
    <recommendedName>
        <fullName evidence="4">DUF4199 domain-containing protein</fullName>
    </recommendedName>
</protein>